<sequence length="277" mass="30782">MDQRNDYDEATVMFRMLQQQYQQQNQMRYIMEQQLQQFQDLPFSETNQSSKNNDKNSLSVVSLQPHSSTSSSSPFGNAQFRRDTDPSAASYMTNSLPYDFKRPSMAVPYPAVLMSPPWDMSRISQMTNSNYTINKVSPNNPLAFNNPVALAVDSVVSGVSTTSGGTPFSPVMPYGLMPGMLPYVGSMGNMNAMADVSNNNRNASHARSGQGNQGAYLKPTVNVNHKSRTNNTNNNWARRTMTRGSVGGVYNNSSSIGRQSIWYTDLEKMSVQPGDKY</sequence>
<dbReference type="EMBL" id="HBFM01012116">
    <property type="protein sequence ID" value="CAD8771211.1"/>
    <property type="molecule type" value="Transcribed_RNA"/>
</dbReference>
<proteinExistence type="predicted"/>
<name>A0A7S0UT13_9CHLO</name>
<evidence type="ECO:0000256" key="1">
    <source>
        <dbReference type="SAM" id="MobiDB-lite"/>
    </source>
</evidence>
<organism evidence="2">
    <name type="scientific">Polytomella parva</name>
    <dbReference type="NCBI Taxonomy" id="51329"/>
    <lineage>
        <taxon>Eukaryota</taxon>
        <taxon>Viridiplantae</taxon>
        <taxon>Chlorophyta</taxon>
        <taxon>core chlorophytes</taxon>
        <taxon>Chlorophyceae</taxon>
        <taxon>CS clade</taxon>
        <taxon>Chlamydomonadales</taxon>
        <taxon>Chlamydomonadaceae</taxon>
        <taxon>Polytomella</taxon>
    </lineage>
</organism>
<reference evidence="2" key="1">
    <citation type="submission" date="2021-01" db="EMBL/GenBank/DDBJ databases">
        <authorList>
            <person name="Corre E."/>
            <person name="Pelletier E."/>
            <person name="Niang G."/>
            <person name="Scheremetjew M."/>
            <person name="Finn R."/>
            <person name="Kale V."/>
            <person name="Holt S."/>
            <person name="Cochrane G."/>
            <person name="Meng A."/>
            <person name="Brown T."/>
            <person name="Cohen L."/>
        </authorList>
    </citation>
    <scope>NUCLEOTIDE SEQUENCE</scope>
    <source>
        <strain evidence="2">SAG 63-3</strain>
    </source>
</reference>
<gene>
    <name evidence="2" type="ORF">PPAR00522_LOCUS7614</name>
</gene>
<feature type="region of interest" description="Disordered" evidence="1">
    <location>
        <begin position="44"/>
        <end position="88"/>
    </location>
</feature>
<protein>
    <submittedName>
        <fullName evidence="2">Uncharacterized protein</fullName>
    </submittedName>
</protein>
<accession>A0A7S0UT13</accession>
<evidence type="ECO:0000313" key="2">
    <source>
        <dbReference type="EMBL" id="CAD8771211.1"/>
    </source>
</evidence>
<feature type="compositionally biased region" description="Low complexity" evidence="1">
    <location>
        <begin position="59"/>
        <end position="73"/>
    </location>
</feature>
<feature type="compositionally biased region" description="Polar residues" evidence="1">
    <location>
        <begin position="44"/>
        <end position="58"/>
    </location>
</feature>
<dbReference type="AlphaFoldDB" id="A0A7S0UT13"/>